<dbReference type="InterPro" id="IPR008136">
    <property type="entry name" value="CinA_C"/>
</dbReference>
<feature type="domain" description="CinA C-terminal" evidence="1">
    <location>
        <begin position="13"/>
        <end position="161"/>
    </location>
</feature>
<evidence type="ECO:0000313" key="2">
    <source>
        <dbReference type="EMBL" id="TCW36963.1"/>
    </source>
</evidence>
<evidence type="ECO:0000259" key="1">
    <source>
        <dbReference type="Pfam" id="PF02464"/>
    </source>
</evidence>
<dbReference type="NCBIfam" id="NF002975">
    <property type="entry name" value="PRK03661.1"/>
    <property type="match status" value="1"/>
</dbReference>
<organism evidence="2 3">
    <name type="scientific">Marichromatium gracile</name>
    <name type="common">Chromatium gracile</name>
    <dbReference type="NCBI Taxonomy" id="1048"/>
    <lineage>
        <taxon>Bacteria</taxon>
        <taxon>Pseudomonadati</taxon>
        <taxon>Pseudomonadota</taxon>
        <taxon>Gammaproteobacteria</taxon>
        <taxon>Chromatiales</taxon>
        <taxon>Chromatiaceae</taxon>
        <taxon>Marichromatium</taxon>
    </lineage>
</organism>
<reference evidence="2 3" key="1">
    <citation type="submission" date="2019-03" db="EMBL/GenBank/DDBJ databases">
        <title>Genomic Encyclopedia of Type Strains, Phase IV (KMG-IV): sequencing the most valuable type-strain genomes for metagenomic binning, comparative biology and taxonomic classification.</title>
        <authorList>
            <person name="Goeker M."/>
        </authorList>
    </citation>
    <scope>NUCLEOTIDE SEQUENCE [LARGE SCALE GENOMIC DNA]</scope>
    <source>
        <strain evidence="2 3">DSM 203</strain>
    </source>
</reference>
<dbReference type="InterPro" id="IPR036653">
    <property type="entry name" value="CinA-like_C"/>
</dbReference>
<gene>
    <name evidence="2" type="ORF">EDC29_103157</name>
</gene>
<dbReference type="RefSeq" id="WP_123139463.1">
    <property type="nucleotide sequence ID" value="NZ_NRRH01000020.1"/>
</dbReference>
<protein>
    <submittedName>
        <fullName evidence="2">Nicotinamide-nucleotide amidase</fullName>
    </submittedName>
</protein>
<dbReference type="Proteomes" id="UP000295247">
    <property type="component" value="Unassembled WGS sequence"/>
</dbReference>
<dbReference type="NCBIfam" id="TIGR00199">
    <property type="entry name" value="PncC_domain"/>
    <property type="match status" value="1"/>
</dbReference>
<name>A0A4R4AD19_MARGR</name>
<dbReference type="Pfam" id="PF02464">
    <property type="entry name" value="CinA"/>
    <property type="match status" value="1"/>
</dbReference>
<comment type="caution">
    <text evidence="2">The sequence shown here is derived from an EMBL/GenBank/DDBJ whole genome shotgun (WGS) entry which is preliminary data.</text>
</comment>
<evidence type="ECO:0000313" key="3">
    <source>
        <dbReference type="Proteomes" id="UP000295247"/>
    </source>
</evidence>
<sequence>MDDVNDSPALEVLARRLGEALRARGWQLATAESCTGGWVAKVMTDVAGSSAWFERGFITYSNDAKRELLGVSDDALERYGAVSERVVAEMVSGALARSRAEVAVAVSGIAGPGGGTADKPVGTVWFAWGFPGEGPTARCLCFEGDRETVREQAVRAALLGLLGGLGADG</sequence>
<dbReference type="EMBL" id="SMDC01000003">
    <property type="protein sequence ID" value="TCW36963.1"/>
    <property type="molecule type" value="Genomic_DNA"/>
</dbReference>
<proteinExistence type="predicted"/>
<dbReference type="AlphaFoldDB" id="A0A4R4AD19"/>
<dbReference type="SUPFAM" id="SSF142433">
    <property type="entry name" value="CinA-like"/>
    <property type="match status" value="1"/>
</dbReference>
<dbReference type="Gene3D" id="3.90.950.20">
    <property type="entry name" value="CinA-like"/>
    <property type="match status" value="1"/>
</dbReference>
<accession>A0A4R4AD19</accession>